<dbReference type="CDD" id="cd06661">
    <property type="entry name" value="GGCT_like"/>
    <property type="match status" value="1"/>
</dbReference>
<evidence type="ECO:0000256" key="4">
    <source>
        <dbReference type="SAM" id="MobiDB-lite"/>
    </source>
</evidence>
<dbReference type="AlphaFoldDB" id="A0A370CFK2"/>
<accession>A0A370CFK2</accession>
<evidence type="ECO:0000256" key="3">
    <source>
        <dbReference type="ARBA" id="ARBA00030602"/>
    </source>
</evidence>
<evidence type="ECO:0000259" key="5">
    <source>
        <dbReference type="Pfam" id="PF06094"/>
    </source>
</evidence>
<sequence length="189" mass="20674">MSAPDNQANPPPPPPPPSDPRTKISPFVRNLRTAPPRSLAVSQPPPPPTTAAPTGPYFLYGTLMDPYMLRDILALNSDQDIDLRPAYITGYACKLWGQYPALVPDDTSTSVVKGVVYHVPSVEDGVKLANYETGWYRAESCEVVYTDGEEPGREGGHLFVFVGDEGELSEGVFDLRVWLARMGRKAAEI</sequence>
<evidence type="ECO:0000313" key="7">
    <source>
        <dbReference type="Proteomes" id="UP000253845"/>
    </source>
</evidence>
<dbReference type="InterPro" id="IPR013024">
    <property type="entry name" value="GGCT-like"/>
</dbReference>
<protein>
    <recommendedName>
        <fullName evidence="3">Putative gamma-glutamylcyclotransferase</fullName>
    </recommendedName>
</protein>
<dbReference type="GO" id="GO:0016740">
    <property type="term" value="F:transferase activity"/>
    <property type="evidence" value="ECO:0007669"/>
    <property type="project" value="UniProtKB-KW"/>
</dbReference>
<name>A0A370CFK2_ASPNG</name>
<dbReference type="InterPro" id="IPR009288">
    <property type="entry name" value="AIG2-like_dom"/>
</dbReference>
<proteinExistence type="inferred from homology"/>
<reference evidence="6 7" key="1">
    <citation type="submission" date="2018-07" db="EMBL/GenBank/DDBJ databases">
        <title>Section-level genome sequencing of Aspergillus section Nigri to investigate inter- and intra-species variation.</title>
        <authorList>
            <consortium name="DOE Joint Genome Institute"/>
            <person name="Vesth T.C."/>
            <person name="Nybo J.L."/>
            <person name="Theobald S."/>
            <person name="Frisvad J.C."/>
            <person name="Larsen T.O."/>
            <person name="Nielsen K.F."/>
            <person name="Hoof J.B."/>
            <person name="Brandl J."/>
            <person name="Salamov A."/>
            <person name="Riley R."/>
            <person name="Gladden J.M."/>
            <person name="Phatale P."/>
            <person name="Nielsen M.T."/>
            <person name="Lyhne E.K."/>
            <person name="Kogle M.E."/>
            <person name="Strasser K."/>
            <person name="McDonnell E."/>
            <person name="Barry K."/>
            <person name="Clum A."/>
            <person name="Chen C."/>
            <person name="Nolan M."/>
            <person name="Sandor L."/>
            <person name="Kuo A."/>
            <person name="Lipzen A."/>
            <person name="Hainaut M."/>
            <person name="Drula E."/>
            <person name="Tsang A."/>
            <person name="Magnuson J.K."/>
            <person name="Henrissat B."/>
            <person name="Wiebenga A."/>
            <person name="Simmons B.A."/>
            <person name="Makela M.R."/>
            <person name="De vries R.P."/>
            <person name="Grigoriev I.V."/>
            <person name="Mortensen U.H."/>
            <person name="Baker S.E."/>
            <person name="Andersen M.R."/>
        </authorList>
    </citation>
    <scope>NUCLEOTIDE SEQUENCE [LARGE SCALE GENOMIC DNA]</scope>
    <source>
        <strain evidence="6 7">ATCC 13496</strain>
    </source>
</reference>
<evidence type="ECO:0000256" key="2">
    <source>
        <dbReference type="ARBA" id="ARBA00022679"/>
    </source>
</evidence>
<evidence type="ECO:0000313" key="6">
    <source>
        <dbReference type="EMBL" id="RDH25506.1"/>
    </source>
</evidence>
<dbReference type="PANTHER" id="PTHR31544">
    <property type="entry name" value="AIG2-LIKE PROTEIN D"/>
    <property type="match status" value="1"/>
</dbReference>
<dbReference type="InterPro" id="IPR045038">
    <property type="entry name" value="AIG2-like"/>
</dbReference>
<gene>
    <name evidence="6" type="ORF">M747DRAFT_327145</name>
</gene>
<evidence type="ECO:0000256" key="1">
    <source>
        <dbReference type="ARBA" id="ARBA00008861"/>
    </source>
</evidence>
<keyword evidence="2" id="KW-0808">Transferase</keyword>
<organism evidence="6 7">
    <name type="scientific">Aspergillus niger ATCC 13496</name>
    <dbReference type="NCBI Taxonomy" id="1353008"/>
    <lineage>
        <taxon>Eukaryota</taxon>
        <taxon>Fungi</taxon>
        <taxon>Dikarya</taxon>
        <taxon>Ascomycota</taxon>
        <taxon>Pezizomycotina</taxon>
        <taxon>Eurotiomycetes</taxon>
        <taxon>Eurotiomycetidae</taxon>
        <taxon>Eurotiales</taxon>
        <taxon>Aspergillaceae</taxon>
        <taxon>Aspergillus</taxon>
        <taxon>Aspergillus subgen. Circumdati</taxon>
    </lineage>
</organism>
<dbReference type="Pfam" id="PF06094">
    <property type="entry name" value="GGACT"/>
    <property type="match status" value="1"/>
</dbReference>
<dbReference type="InterPro" id="IPR036568">
    <property type="entry name" value="GGCT-like_sf"/>
</dbReference>
<dbReference type="Proteomes" id="UP000253845">
    <property type="component" value="Unassembled WGS sequence"/>
</dbReference>
<feature type="domain" description="Gamma-glutamylcyclotransferase AIG2-like" evidence="5">
    <location>
        <begin position="57"/>
        <end position="150"/>
    </location>
</feature>
<feature type="compositionally biased region" description="Pro residues" evidence="4">
    <location>
        <begin position="9"/>
        <end position="19"/>
    </location>
</feature>
<dbReference type="SUPFAM" id="SSF110857">
    <property type="entry name" value="Gamma-glutamyl cyclotransferase-like"/>
    <property type="match status" value="1"/>
</dbReference>
<dbReference type="EMBL" id="KZ851899">
    <property type="protein sequence ID" value="RDH25506.1"/>
    <property type="molecule type" value="Genomic_DNA"/>
</dbReference>
<feature type="region of interest" description="Disordered" evidence="4">
    <location>
        <begin position="1"/>
        <end position="53"/>
    </location>
</feature>
<dbReference type="Gene3D" id="3.10.490.10">
    <property type="entry name" value="Gamma-glutamyl cyclotransferase-like"/>
    <property type="match status" value="1"/>
</dbReference>
<dbReference type="PANTHER" id="PTHR31544:SF4">
    <property type="entry name" value="GAMMA-GLUTAMYLCYCLOTRANSFERASE-RELATED"/>
    <property type="match status" value="1"/>
</dbReference>
<comment type="similarity">
    <text evidence="1">Belongs to the gamma-glutamylcyclotransferase family.</text>
</comment>
<dbReference type="VEuPathDB" id="FungiDB:M747DRAFT_327145"/>